<evidence type="ECO:0000313" key="5">
    <source>
        <dbReference type="EMBL" id="CAG9112083.1"/>
    </source>
</evidence>
<comment type="cofactor">
    <cofactor evidence="1">
        <name>Zn(2+)</name>
        <dbReference type="ChEBI" id="CHEBI:29105"/>
    </cofactor>
</comment>
<protein>
    <submittedName>
        <fullName evidence="5">(diamondback moth) hypothetical protein</fullName>
    </submittedName>
</protein>
<dbReference type="GO" id="GO:0006508">
    <property type="term" value="P:proteolysis"/>
    <property type="evidence" value="ECO:0007669"/>
    <property type="project" value="InterPro"/>
</dbReference>
<comment type="caution">
    <text evidence="3">Lacks conserved residue(s) required for the propagation of feature annotation.</text>
</comment>
<evidence type="ECO:0000256" key="2">
    <source>
        <dbReference type="ARBA" id="ARBA00005988"/>
    </source>
</evidence>
<comment type="similarity">
    <text evidence="2 3">Belongs to the peptidase M14 family.</text>
</comment>
<reference evidence="5" key="1">
    <citation type="submission" date="2020-11" db="EMBL/GenBank/DDBJ databases">
        <authorList>
            <person name="Whiteford S."/>
        </authorList>
    </citation>
    <scope>NUCLEOTIDE SEQUENCE</scope>
</reference>
<dbReference type="GO" id="GO:0005615">
    <property type="term" value="C:extracellular space"/>
    <property type="evidence" value="ECO:0007669"/>
    <property type="project" value="TreeGrafter"/>
</dbReference>
<accession>A0A8S4E9J5</accession>
<keyword evidence="6" id="KW-1185">Reference proteome</keyword>
<evidence type="ECO:0000256" key="3">
    <source>
        <dbReference type="PROSITE-ProRule" id="PRU01379"/>
    </source>
</evidence>
<organism evidence="5 6">
    <name type="scientific">Plutella xylostella</name>
    <name type="common">Diamondback moth</name>
    <name type="synonym">Plutella maculipennis</name>
    <dbReference type="NCBI Taxonomy" id="51655"/>
    <lineage>
        <taxon>Eukaryota</taxon>
        <taxon>Metazoa</taxon>
        <taxon>Ecdysozoa</taxon>
        <taxon>Arthropoda</taxon>
        <taxon>Hexapoda</taxon>
        <taxon>Insecta</taxon>
        <taxon>Pterygota</taxon>
        <taxon>Neoptera</taxon>
        <taxon>Endopterygota</taxon>
        <taxon>Lepidoptera</taxon>
        <taxon>Glossata</taxon>
        <taxon>Ditrysia</taxon>
        <taxon>Yponomeutoidea</taxon>
        <taxon>Plutellidae</taxon>
        <taxon>Plutella</taxon>
    </lineage>
</organism>
<gene>
    <name evidence="5" type="ORF">PLXY2_LOCUS4771</name>
</gene>
<name>A0A8S4E9J5_PLUXY</name>
<dbReference type="PROSITE" id="PS52035">
    <property type="entry name" value="PEPTIDASE_M14"/>
    <property type="match status" value="1"/>
</dbReference>
<dbReference type="GO" id="GO:0004181">
    <property type="term" value="F:metallocarboxypeptidase activity"/>
    <property type="evidence" value="ECO:0007669"/>
    <property type="project" value="InterPro"/>
</dbReference>
<dbReference type="PANTHER" id="PTHR11705:SF91">
    <property type="entry name" value="FI01817P-RELATED"/>
    <property type="match status" value="1"/>
</dbReference>
<sequence length="193" mass="21897">MVRDVRYQVWDVKCSKDGQKTFIKNLDNKGSINICNENDSVISILVEGTRRMQLEKLLRDRDIAFVVTTADTGSIGAPRLGKNLVTRSIKQMNKDQVMDWHNFYPLHVIYSFLSSLEQQYPSRCTVHCIGYTVEGREIKMLKISSSHAGNSGSWLDGAIHAREWISAAVVTYIAHHLATHFDGLPESVTNKDW</sequence>
<evidence type="ECO:0000259" key="4">
    <source>
        <dbReference type="PROSITE" id="PS52035"/>
    </source>
</evidence>
<dbReference type="Proteomes" id="UP000653454">
    <property type="component" value="Unassembled WGS sequence"/>
</dbReference>
<dbReference type="SUPFAM" id="SSF53187">
    <property type="entry name" value="Zn-dependent exopeptidases"/>
    <property type="match status" value="1"/>
</dbReference>
<dbReference type="AlphaFoldDB" id="A0A8S4E9J5"/>
<comment type="caution">
    <text evidence="5">The sequence shown here is derived from an EMBL/GenBank/DDBJ whole genome shotgun (WGS) entry which is preliminary data.</text>
</comment>
<dbReference type="InterPro" id="IPR000834">
    <property type="entry name" value="Peptidase_M14"/>
</dbReference>
<dbReference type="EMBL" id="CAJHNJ030000013">
    <property type="protein sequence ID" value="CAG9112083.1"/>
    <property type="molecule type" value="Genomic_DNA"/>
</dbReference>
<dbReference type="Pfam" id="PF00246">
    <property type="entry name" value="Peptidase_M14"/>
    <property type="match status" value="1"/>
</dbReference>
<proteinExistence type="inferred from homology"/>
<feature type="domain" description="Peptidase M14" evidence="4">
    <location>
        <begin position="102"/>
        <end position="193"/>
    </location>
</feature>
<dbReference type="PANTHER" id="PTHR11705">
    <property type="entry name" value="PROTEASE FAMILY M14 CARBOXYPEPTIDASE A,B"/>
    <property type="match status" value="1"/>
</dbReference>
<dbReference type="GO" id="GO:0008270">
    <property type="term" value="F:zinc ion binding"/>
    <property type="evidence" value="ECO:0007669"/>
    <property type="project" value="InterPro"/>
</dbReference>
<evidence type="ECO:0000256" key="1">
    <source>
        <dbReference type="ARBA" id="ARBA00001947"/>
    </source>
</evidence>
<dbReference type="Gene3D" id="3.40.630.10">
    <property type="entry name" value="Zn peptidases"/>
    <property type="match status" value="1"/>
</dbReference>
<evidence type="ECO:0000313" key="6">
    <source>
        <dbReference type="Proteomes" id="UP000653454"/>
    </source>
</evidence>